<keyword evidence="1" id="KW-0378">Hydrolase</keyword>
<dbReference type="GO" id="GO:0016787">
    <property type="term" value="F:hydrolase activity"/>
    <property type="evidence" value="ECO:0007669"/>
    <property type="project" value="UniProtKB-KW"/>
</dbReference>
<dbReference type="SUPFAM" id="SSF53187">
    <property type="entry name" value="Zn-dependent exopeptidases"/>
    <property type="match status" value="1"/>
</dbReference>
<evidence type="ECO:0000313" key="1">
    <source>
        <dbReference type="EMBL" id="RKQ70081.1"/>
    </source>
</evidence>
<comment type="caution">
    <text evidence="1">The sequence shown here is derived from an EMBL/GenBank/DDBJ whole genome shotgun (WGS) entry which is preliminary data.</text>
</comment>
<evidence type="ECO:0000313" key="2">
    <source>
        <dbReference type="Proteomes" id="UP000277424"/>
    </source>
</evidence>
<dbReference type="Pfam" id="PF05013">
    <property type="entry name" value="FGase"/>
    <property type="match status" value="1"/>
</dbReference>
<sequence length="310" mass="33649">MTRDTAFPDHPGDNSLAAEIAPAFEVLRPAAGQRLPLVFASPHSGSVYPDSLKAASRLTDHALRKSEDCFVDEIVAAAPGLGAPLIRALFPRVYVDPNREPFELDPAMFEGQLPDYANVRSPRVAAGLGTIARIVADGEPIYWEKLPVAEAMRRISTCYRPYHAALAGLIEETRRRFGFAILVDCHSMPSTGLSPIGSGRGSQKNGRIDTVLGDCFGTACSPAVTECCEALLSGLGYSVVRNHPYAGGYTTRHYGRPREGVHAIQIEINRALYMDERTLERKAHLAVLADQMRQLIVGLGDINLNLLAAE</sequence>
<protein>
    <submittedName>
        <fullName evidence="1">N-formylglutamate amidohydrolase</fullName>
    </submittedName>
</protein>
<proteinExistence type="predicted"/>
<accession>A0A420WGG2</accession>
<name>A0A420WGG2_9PROT</name>
<dbReference type="Proteomes" id="UP000277424">
    <property type="component" value="Unassembled WGS sequence"/>
</dbReference>
<dbReference type="OrthoDB" id="9802050at2"/>
<dbReference type="EMBL" id="RBIG01000002">
    <property type="protein sequence ID" value="RKQ70081.1"/>
    <property type="molecule type" value="Genomic_DNA"/>
</dbReference>
<dbReference type="RefSeq" id="WP_121219638.1">
    <property type="nucleotide sequence ID" value="NZ_RBIG01000002.1"/>
</dbReference>
<reference evidence="1 2" key="1">
    <citation type="submission" date="2018-10" db="EMBL/GenBank/DDBJ databases">
        <title>Comparative analysis of microorganisms from saline springs in Andes Mountain Range, Colombia.</title>
        <authorList>
            <person name="Rubin E."/>
        </authorList>
    </citation>
    <scope>NUCLEOTIDE SEQUENCE [LARGE SCALE GENOMIC DNA]</scope>
    <source>
        <strain evidence="1 2">USBA 36</strain>
    </source>
</reference>
<dbReference type="InterPro" id="IPR007709">
    <property type="entry name" value="N-FG_amidohydro"/>
</dbReference>
<dbReference type="AlphaFoldDB" id="A0A420WGG2"/>
<organism evidence="1 2">
    <name type="scientific">Oceanibaculum indicum</name>
    <dbReference type="NCBI Taxonomy" id="526216"/>
    <lineage>
        <taxon>Bacteria</taxon>
        <taxon>Pseudomonadati</taxon>
        <taxon>Pseudomonadota</taxon>
        <taxon>Alphaproteobacteria</taxon>
        <taxon>Rhodospirillales</taxon>
        <taxon>Oceanibaculaceae</taxon>
        <taxon>Oceanibaculum</taxon>
    </lineage>
</organism>
<gene>
    <name evidence="1" type="ORF">BCL74_2018</name>
</gene>
<dbReference type="Gene3D" id="3.40.630.40">
    <property type="entry name" value="Zn-dependent exopeptidases"/>
    <property type="match status" value="1"/>
</dbReference>